<dbReference type="InterPro" id="IPR002138">
    <property type="entry name" value="Pept_C14_p10"/>
</dbReference>
<reference evidence="6" key="1">
    <citation type="submission" date="2020-04" db="EMBL/GenBank/DDBJ databases">
        <authorList>
            <person name="Alioto T."/>
            <person name="Alioto T."/>
            <person name="Gomez Garrido J."/>
        </authorList>
    </citation>
    <scope>NUCLEOTIDE SEQUENCE</scope>
    <source>
        <strain evidence="6">A484AB</strain>
    </source>
</reference>
<dbReference type="PROSITE" id="PS50207">
    <property type="entry name" value="CASPASE_P10"/>
    <property type="match status" value="1"/>
</dbReference>
<dbReference type="PANTHER" id="PTHR47901">
    <property type="entry name" value="CASPASE RECRUITMENT DOMAIN-CONTAINING PROTEIN 18"/>
    <property type="match status" value="1"/>
</dbReference>
<comment type="caution">
    <text evidence="6">The sequence shown here is derived from an EMBL/GenBank/DDBJ whole genome shotgun (WGS) entry which is preliminary data.</text>
</comment>
<dbReference type="OrthoDB" id="5947839at2759"/>
<proteinExistence type="inferred from homology"/>
<dbReference type="Pfam" id="PF00656">
    <property type="entry name" value="Peptidase_C14"/>
    <property type="match status" value="1"/>
</dbReference>
<evidence type="ECO:0000313" key="7">
    <source>
        <dbReference type="Proteomes" id="UP001152795"/>
    </source>
</evidence>
<gene>
    <name evidence="6" type="ORF">PACLA_8A082398</name>
</gene>
<keyword evidence="2" id="KW-0645">Protease</keyword>
<dbReference type="PRINTS" id="PR00376">
    <property type="entry name" value="IL1BCENZYME"/>
</dbReference>
<dbReference type="PANTHER" id="PTHR47901:SF8">
    <property type="entry name" value="CASPASE-3"/>
    <property type="match status" value="1"/>
</dbReference>
<dbReference type="SMART" id="SM00115">
    <property type="entry name" value="CASc"/>
    <property type="match status" value="1"/>
</dbReference>
<dbReference type="GO" id="GO:0006915">
    <property type="term" value="P:apoptotic process"/>
    <property type="evidence" value="ECO:0007669"/>
    <property type="project" value="UniProtKB-KW"/>
</dbReference>
<dbReference type="PROSITE" id="PS50208">
    <property type="entry name" value="CASPASE_P20"/>
    <property type="match status" value="1"/>
</dbReference>
<sequence>MALVVPELKTMYEIRNAFVLVIVNEKFQYFERRCGADADRRNIYTLCKNAHFTLNETRGLKTDDLTAEEMEDLFETISKGNFSPYDAFICFISSYGDSGGILGVDCDNITVKEIVRHLSKRCSTLVGKPKLFFIQSCRPRMKDEVGDKVVAEHAAYSTSSSITVPIETDILVAYSSLDGYESYRNLKEEGSWFITVLTQVLSKYAHYMSLTDMLAKVNEIVTSMEHCGKRQMPLFMSTLRKAVNLKMSKPSESKELPACNL</sequence>
<evidence type="ECO:0000256" key="2">
    <source>
        <dbReference type="ARBA" id="ARBA00022670"/>
    </source>
</evidence>
<evidence type="ECO:0000256" key="5">
    <source>
        <dbReference type="RuleBase" id="RU003971"/>
    </source>
</evidence>
<dbReference type="InterPro" id="IPR011600">
    <property type="entry name" value="Pept_C14_caspase"/>
</dbReference>
<dbReference type="EMBL" id="CACRXK020023971">
    <property type="protein sequence ID" value="CAB4038235.1"/>
    <property type="molecule type" value="Genomic_DNA"/>
</dbReference>
<dbReference type="SUPFAM" id="SSF52129">
    <property type="entry name" value="Caspase-like"/>
    <property type="match status" value="1"/>
</dbReference>
<comment type="similarity">
    <text evidence="1 5">Belongs to the peptidase C14A family.</text>
</comment>
<name>A0A7D9LT33_PARCT</name>
<dbReference type="InterPro" id="IPR015917">
    <property type="entry name" value="Pept_C14A"/>
</dbReference>
<keyword evidence="3" id="KW-0053">Apoptosis</keyword>
<dbReference type="InterPro" id="IPR001309">
    <property type="entry name" value="Pept_C14_p20"/>
</dbReference>
<evidence type="ECO:0000256" key="3">
    <source>
        <dbReference type="ARBA" id="ARBA00022703"/>
    </source>
</evidence>
<dbReference type="AlphaFoldDB" id="A0A7D9LT33"/>
<keyword evidence="4" id="KW-0378">Hydrolase</keyword>
<evidence type="ECO:0000256" key="1">
    <source>
        <dbReference type="ARBA" id="ARBA00010134"/>
    </source>
</evidence>
<dbReference type="Gene3D" id="3.40.50.1460">
    <property type="match status" value="1"/>
</dbReference>
<keyword evidence="7" id="KW-1185">Reference proteome</keyword>
<dbReference type="GO" id="GO:0004197">
    <property type="term" value="F:cysteine-type endopeptidase activity"/>
    <property type="evidence" value="ECO:0007669"/>
    <property type="project" value="InterPro"/>
</dbReference>
<evidence type="ECO:0000256" key="4">
    <source>
        <dbReference type="ARBA" id="ARBA00022801"/>
    </source>
</evidence>
<protein>
    <submittedName>
        <fullName evidence="6">Caspase-3-like</fullName>
    </submittedName>
</protein>
<accession>A0A7D9LT33</accession>
<dbReference type="InterPro" id="IPR029030">
    <property type="entry name" value="Caspase-like_dom_sf"/>
</dbReference>
<evidence type="ECO:0000313" key="6">
    <source>
        <dbReference type="EMBL" id="CAB4038235.1"/>
    </source>
</evidence>
<dbReference type="Proteomes" id="UP001152795">
    <property type="component" value="Unassembled WGS sequence"/>
</dbReference>
<organism evidence="6 7">
    <name type="scientific">Paramuricea clavata</name>
    <name type="common">Red gorgonian</name>
    <name type="synonym">Violescent sea-whip</name>
    <dbReference type="NCBI Taxonomy" id="317549"/>
    <lineage>
        <taxon>Eukaryota</taxon>
        <taxon>Metazoa</taxon>
        <taxon>Cnidaria</taxon>
        <taxon>Anthozoa</taxon>
        <taxon>Octocorallia</taxon>
        <taxon>Malacalcyonacea</taxon>
        <taxon>Plexauridae</taxon>
        <taxon>Paramuricea</taxon>
    </lineage>
</organism>
<dbReference type="GO" id="GO:0006508">
    <property type="term" value="P:proteolysis"/>
    <property type="evidence" value="ECO:0007669"/>
    <property type="project" value="UniProtKB-KW"/>
</dbReference>
<dbReference type="InterPro" id="IPR002398">
    <property type="entry name" value="Pept_C14"/>
</dbReference>